<feature type="transmembrane region" description="Helical" evidence="6">
    <location>
        <begin position="382"/>
        <end position="403"/>
    </location>
</feature>
<dbReference type="AlphaFoldDB" id="A0A3P3R171"/>
<dbReference type="Proteomes" id="UP000272490">
    <property type="component" value="Unassembled WGS sequence"/>
</dbReference>
<dbReference type="EMBL" id="RRCO01000001">
    <property type="protein sequence ID" value="RRJ27227.1"/>
    <property type="molecule type" value="Genomic_DNA"/>
</dbReference>
<protein>
    <submittedName>
        <fullName evidence="7">Flippase</fullName>
    </submittedName>
</protein>
<feature type="transmembrane region" description="Helical" evidence="6">
    <location>
        <begin position="84"/>
        <end position="109"/>
    </location>
</feature>
<feature type="transmembrane region" description="Helical" evidence="6">
    <location>
        <begin position="121"/>
        <end position="138"/>
    </location>
</feature>
<comment type="subcellular location">
    <subcellularLocation>
        <location evidence="1">Cell membrane</location>
        <topology evidence="1">Multi-pass membrane protein</topology>
    </subcellularLocation>
</comment>
<name>A0A3P3R171_9FIRM</name>
<dbReference type="GO" id="GO:0005886">
    <property type="term" value="C:plasma membrane"/>
    <property type="evidence" value="ECO:0007669"/>
    <property type="project" value="UniProtKB-SubCell"/>
</dbReference>
<feature type="transmembrane region" description="Helical" evidence="6">
    <location>
        <begin position="326"/>
        <end position="345"/>
    </location>
</feature>
<feature type="transmembrane region" description="Helical" evidence="6">
    <location>
        <begin position="439"/>
        <end position="464"/>
    </location>
</feature>
<keyword evidence="5 6" id="KW-0472">Membrane</keyword>
<feature type="transmembrane region" description="Helical" evidence="6">
    <location>
        <begin position="248"/>
        <end position="267"/>
    </location>
</feature>
<keyword evidence="4 6" id="KW-1133">Transmembrane helix</keyword>
<evidence type="ECO:0000313" key="7">
    <source>
        <dbReference type="EMBL" id="RRJ27227.1"/>
    </source>
</evidence>
<evidence type="ECO:0000256" key="1">
    <source>
        <dbReference type="ARBA" id="ARBA00004651"/>
    </source>
</evidence>
<keyword evidence="8" id="KW-1185">Reference proteome</keyword>
<gene>
    <name evidence="7" type="ORF">EHV10_00480</name>
</gene>
<dbReference type="PANTHER" id="PTHR30250">
    <property type="entry name" value="PST FAMILY PREDICTED COLANIC ACID TRANSPORTER"/>
    <property type="match status" value="1"/>
</dbReference>
<feature type="transmembrane region" description="Helical" evidence="6">
    <location>
        <begin position="415"/>
        <end position="433"/>
    </location>
</feature>
<evidence type="ECO:0000256" key="4">
    <source>
        <dbReference type="ARBA" id="ARBA00022989"/>
    </source>
</evidence>
<evidence type="ECO:0000256" key="3">
    <source>
        <dbReference type="ARBA" id="ARBA00022692"/>
    </source>
</evidence>
<dbReference type="InterPro" id="IPR002797">
    <property type="entry name" value="Polysacc_synth"/>
</dbReference>
<proteinExistence type="predicted"/>
<feature type="transmembrane region" description="Helical" evidence="6">
    <location>
        <begin position="145"/>
        <end position="163"/>
    </location>
</feature>
<feature type="transmembrane region" description="Helical" evidence="6">
    <location>
        <begin position="169"/>
        <end position="188"/>
    </location>
</feature>
<dbReference type="Pfam" id="PF01943">
    <property type="entry name" value="Polysacc_synt"/>
    <property type="match status" value="1"/>
</dbReference>
<feature type="transmembrane region" description="Helical" evidence="6">
    <location>
        <begin position="357"/>
        <end position="376"/>
    </location>
</feature>
<evidence type="ECO:0000256" key="6">
    <source>
        <dbReference type="SAM" id="Phobius"/>
    </source>
</evidence>
<comment type="caution">
    <text evidence="7">The sequence shown here is derived from an EMBL/GenBank/DDBJ whole genome shotgun (WGS) entry which is preliminary data.</text>
</comment>
<evidence type="ECO:0000256" key="2">
    <source>
        <dbReference type="ARBA" id="ARBA00022475"/>
    </source>
</evidence>
<dbReference type="PANTHER" id="PTHR30250:SF11">
    <property type="entry name" value="O-ANTIGEN TRANSPORTER-RELATED"/>
    <property type="match status" value="1"/>
</dbReference>
<keyword evidence="2" id="KW-1003">Cell membrane</keyword>
<evidence type="ECO:0000313" key="8">
    <source>
        <dbReference type="Proteomes" id="UP000272490"/>
    </source>
</evidence>
<feature type="transmembrane region" description="Helical" evidence="6">
    <location>
        <begin position="12"/>
        <end position="31"/>
    </location>
</feature>
<feature type="transmembrane region" description="Helical" evidence="6">
    <location>
        <begin position="43"/>
        <end position="63"/>
    </location>
</feature>
<organism evidence="7 8">
    <name type="scientific">Lachnoanaerobaculum gingivalis</name>
    <dbReference type="NCBI Taxonomy" id="2490855"/>
    <lineage>
        <taxon>Bacteria</taxon>
        <taxon>Bacillati</taxon>
        <taxon>Bacillota</taxon>
        <taxon>Clostridia</taxon>
        <taxon>Lachnospirales</taxon>
        <taxon>Lachnospiraceae</taxon>
        <taxon>Lachnoanaerobaculum</taxon>
    </lineage>
</organism>
<dbReference type="InterPro" id="IPR050833">
    <property type="entry name" value="Poly_Biosynth_Transport"/>
</dbReference>
<feature type="transmembrane region" description="Helical" evidence="6">
    <location>
        <begin position="209"/>
        <end position="228"/>
    </location>
</feature>
<feature type="transmembrane region" description="Helical" evidence="6">
    <location>
        <begin position="288"/>
        <end position="314"/>
    </location>
</feature>
<accession>A0A3P3R171</accession>
<reference evidence="7 8" key="1">
    <citation type="submission" date="2018-11" db="EMBL/GenBank/DDBJ databases">
        <title>Genome sequencing of Lachnoanaerobaculum sp. KCOM 2030 (= ChDC B114).</title>
        <authorList>
            <person name="Kook J.-K."/>
            <person name="Park S.-N."/>
            <person name="Lim Y.K."/>
        </authorList>
    </citation>
    <scope>NUCLEOTIDE SEQUENCE [LARGE SCALE GENOMIC DNA]</scope>
    <source>
        <strain evidence="7 8">KCOM 2030</strain>
    </source>
</reference>
<dbReference type="OrthoDB" id="9815702at2"/>
<evidence type="ECO:0000256" key="5">
    <source>
        <dbReference type="ARBA" id="ARBA00023136"/>
    </source>
</evidence>
<sequence length="486" mass="54613">MINKQSISKNFFFQYVYQLLVLVIPLVLAPYLSRTLRETALGIFSYANSIAAYFVTLSMLGIARHGQRIISENANNNIKLRKAFWSLFVVHIIVSVISIILYSLFVAFFIKSDRVVFRMEILYVASALFDITWLFYGLENFKSVVIKNALIKIFECALVFIFVKSPNDLGIYTFINASAILIGQAIMLPQAIKAVRPIRFNKDDAKEHIKPLLVFSISVIASFMYTVFDKTLLGIMSTKESVAFYEYSNRIVSVPKTIIGVTGTVMFPRACRLAAEGNIIGQRKYIKYSYFITSFLGMAALFGLMGISDVFSVLYYGDSFRICGKIIVYMAPLIYIVGAGDIIRTQYMIPNHMDKQFNICIIFNAIINLILSASLIPLIGVFGAVVGSVSAEIFGLIVQIVLCRKFVKIKEILNELIPFILIGGVMLLCIKYIDNVISISLFGLILKLLAGAFIYCTLTAVYILGFRTDIKSAVINKVYYKNRRGI</sequence>
<keyword evidence="3 6" id="KW-0812">Transmembrane</keyword>